<dbReference type="InterPro" id="IPR050508">
    <property type="entry name" value="Methyltransf_Superfamily"/>
</dbReference>
<feature type="domain" description="Methyltransferase" evidence="2">
    <location>
        <begin position="74"/>
        <end position="168"/>
    </location>
</feature>
<gene>
    <name evidence="3" type="ORF">GCM10009823_12870</name>
</gene>
<evidence type="ECO:0000256" key="1">
    <source>
        <dbReference type="SAM" id="MobiDB-lite"/>
    </source>
</evidence>
<dbReference type="RefSeq" id="WP_344336376.1">
    <property type="nucleotide sequence ID" value="NZ_BAAAPZ010000004.1"/>
</dbReference>
<proteinExistence type="predicted"/>
<dbReference type="CDD" id="cd02440">
    <property type="entry name" value="AdoMet_MTases"/>
    <property type="match status" value="1"/>
</dbReference>
<feature type="region of interest" description="Disordered" evidence="1">
    <location>
        <begin position="1"/>
        <end position="21"/>
    </location>
</feature>
<evidence type="ECO:0000313" key="4">
    <source>
        <dbReference type="Proteomes" id="UP001500984"/>
    </source>
</evidence>
<accession>A0ABP5I555</accession>
<organism evidence="3 4">
    <name type="scientific">Brevibacterium salitolerans</name>
    <dbReference type="NCBI Taxonomy" id="1403566"/>
    <lineage>
        <taxon>Bacteria</taxon>
        <taxon>Bacillati</taxon>
        <taxon>Actinomycetota</taxon>
        <taxon>Actinomycetes</taxon>
        <taxon>Micrococcales</taxon>
        <taxon>Brevibacteriaceae</taxon>
        <taxon>Brevibacterium</taxon>
    </lineage>
</organism>
<reference evidence="4" key="1">
    <citation type="journal article" date="2019" name="Int. J. Syst. Evol. Microbiol.">
        <title>The Global Catalogue of Microorganisms (GCM) 10K type strain sequencing project: providing services to taxonomists for standard genome sequencing and annotation.</title>
        <authorList>
            <consortium name="The Broad Institute Genomics Platform"/>
            <consortium name="The Broad Institute Genome Sequencing Center for Infectious Disease"/>
            <person name="Wu L."/>
            <person name="Ma J."/>
        </authorList>
    </citation>
    <scope>NUCLEOTIDE SEQUENCE [LARGE SCALE GENOMIC DNA]</scope>
    <source>
        <strain evidence="4">JCM 15900</strain>
    </source>
</reference>
<dbReference type="InterPro" id="IPR041698">
    <property type="entry name" value="Methyltransf_25"/>
</dbReference>
<feature type="compositionally biased region" description="Basic and acidic residues" evidence="1">
    <location>
        <begin position="12"/>
        <end position="21"/>
    </location>
</feature>
<name>A0ABP5I555_9MICO</name>
<comment type="caution">
    <text evidence="3">The sequence shown here is derived from an EMBL/GenBank/DDBJ whole genome shotgun (WGS) entry which is preliminary data.</text>
</comment>
<dbReference type="Proteomes" id="UP001500984">
    <property type="component" value="Unassembled WGS sequence"/>
</dbReference>
<evidence type="ECO:0000259" key="2">
    <source>
        <dbReference type="Pfam" id="PF13649"/>
    </source>
</evidence>
<sequence>MTHEAGSAPAHDPSDAQAHDHSEFWEESLDSDWTERGVGYQALGLAFNSWMYRVREEIFLRTAGRAGVGRGTRILDVGSGTGLYVRWWSRMHPAEVTGSDLTASAVRNLREHFPGHRFEQLDITRGTGPFEPGSFDVVSCMDVLFHITDDAAYRAALRNIATLLKPGGTFVLTENFVHRTAGSGVSSGGQNGAEAAGTPGGSGDTTEPGAAHERRAHQTNRSLEWIEGALAEAGLRLEHRSPHMVLMNAQVDSPWLWRKLWGGALRAATLTEFTGELAGRALFPLERRLARTLRESPTVELAFARKE</sequence>
<dbReference type="PANTHER" id="PTHR42912:SF93">
    <property type="entry name" value="N6-ADENOSINE-METHYLTRANSFERASE TMT1A"/>
    <property type="match status" value="1"/>
</dbReference>
<dbReference type="Gene3D" id="3.40.50.150">
    <property type="entry name" value="Vaccinia Virus protein VP39"/>
    <property type="match status" value="1"/>
</dbReference>
<protein>
    <recommendedName>
        <fullName evidence="2">Methyltransferase domain-containing protein</fullName>
    </recommendedName>
</protein>
<evidence type="ECO:0000313" key="3">
    <source>
        <dbReference type="EMBL" id="GAA2094092.1"/>
    </source>
</evidence>
<dbReference type="PANTHER" id="PTHR42912">
    <property type="entry name" value="METHYLTRANSFERASE"/>
    <property type="match status" value="1"/>
</dbReference>
<feature type="region of interest" description="Disordered" evidence="1">
    <location>
        <begin position="182"/>
        <end position="218"/>
    </location>
</feature>
<dbReference type="EMBL" id="BAAAPZ010000004">
    <property type="protein sequence ID" value="GAA2094092.1"/>
    <property type="molecule type" value="Genomic_DNA"/>
</dbReference>
<dbReference type="Pfam" id="PF13649">
    <property type="entry name" value="Methyltransf_25"/>
    <property type="match status" value="1"/>
</dbReference>
<keyword evidence="4" id="KW-1185">Reference proteome</keyword>
<dbReference type="InterPro" id="IPR029063">
    <property type="entry name" value="SAM-dependent_MTases_sf"/>
</dbReference>
<dbReference type="SUPFAM" id="SSF53335">
    <property type="entry name" value="S-adenosyl-L-methionine-dependent methyltransferases"/>
    <property type="match status" value="1"/>
</dbReference>